<dbReference type="Proteomes" id="UP000249393">
    <property type="component" value="Unassembled WGS sequence"/>
</dbReference>
<proteinExistence type="predicted"/>
<dbReference type="RefSeq" id="WP_304274703.1">
    <property type="nucleotide sequence ID" value="NZ_QFQZ01000009.1"/>
</dbReference>
<reference evidence="1 2" key="1">
    <citation type="submission" date="2017-08" db="EMBL/GenBank/DDBJ databases">
        <title>Infants hospitalized years apart are colonized by the same room-sourced microbial strains.</title>
        <authorList>
            <person name="Brooks B."/>
            <person name="Olm M.R."/>
            <person name="Firek B.A."/>
            <person name="Baker R."/>
            <person name="Thomas B.C."/>
            <person name="Morowitz M.J."/>
            <person name="Banfield J.F."/>
        </authorList>
    </citation>
    <scope>NUCLEOTIDE SEQUENCE [LARGE SCALE GENOMIC DNA]</scope>
    <source>
        <strain evidence="1">S2_003_000_R2_4</strain>
    </source>
</reference>
<sequence length="76" mass="8405">MIRPNLPVDRPQTTRFFGHFDKRLGILNRPSGRVEISLSSPAVAFKTPEQVLEFATALLAAADEWASRPQSPTQNG</sequence>
<evidence type="ECO:0000313" key="2">
    <source>
        <dbReference type="Proteomes" id="UP000249393"/>
    </source>
</evidence>
<evidence type="ECO:0000313" key="1">
    <source>
        <dbReference type="EMBL" id="PZR36064.1"/>
    </source>
</evidence>
<name>A0A2W5X5J2_9CAUL</name>
<dbReference type="EMBL" id="QFQZ01000009">
    <property type="protein sequence ID" value="PZR36064.1"/>
    <property type="molecule type" value="Genomic_DNA"/>
</dbReference>
<protein>
    <submittedName>
        <fullName evidence="1">Uncharacterized protein</fullName>
    </submittedName>
</protein>
<accession>A0A2W5X5J2</accession>
<comment type="caution">
    <text evidence="1">The sequence shown here is derived from an EMBL/GenBank/DDBJ whole genome shotgun (WGS) entry which is preliminary data.</text>
</comment>
<gene>
    <name evidence="1" type="ORF">DI526_04660</name>
</gene>
<dbReference type="AlphaFoldDB" id="A0A2W5X5J2"/>
<organism evidence="1 2">
    <name type="scientific">Caulobacter segnis</name>
    <dbReference type="NCBI Taxonomy" id="88688"/>
    <lineage>
        <taxon>Bacteria</taxon>
        <taxon>Pseudomonadati</taxon>
        <taxon>Pseudomonadota</taxon>
        <taxon>Alphaproteobacteria</taxon>
        <taxon>Caulobacterales</taxon>
        <taxon>Caulobacteraceae</taxon>
        <taxon>Caulobacter</taxon>
    </lineage>
</organism>